<feature type="non-terminal residue" evidence="1">
    <location>
        <position position="137"/>
    </location>
</feature>
<reference evidence="1" key="2">
    <citation type="submission" date="2020-11" db="EMBL/GenBank/DDBJ databases">
        <authorList>
            <person name="McCartney M.A."/>
            <person name="Auch B."/>
            <person name="Kono T."/>
            <person name="Mallez S."/>
            <person name="Becker A."/>
            <person name="Gohl D.M."/>
            <person name="Silverstein K.A.T."/>
            <person name="Koren S."/>
            <person name="Bechman K.B."/>
            <person name="Herman A."/>
            <person name="Abrahante J.E."/>
            <person name="Garbe J."/>
        </authorList>
    </citation>
    <scope>NUCLEOTIDE SEQUENCE</scope>
    <source>
        <strain evidence="1">Duluth1</strain>
        <tissue evidence="1">Whole animal</tissue>
    </source>
</reference>
<name>A0A9D4D0C4_DREPO</name>
<organism evidence="1 2">
    <name type="scientific">Dreissena polymorpha</name>
    <name type="common">Zebra mussel</name>
    <name type="synonym">Mytilus polymorpha</name>
    <dbReference type="NCBI Taxonomy" id="45954"/>
    <lineage>
        <taxon>Eukaryota</taxon>
        <taxon>Metazoa</taxon>
        <taxon>Spiralia</taxon>
        <taxon>Lophotrochozoa</taxon>
        <taxon>Mollusca</taxon>
        <taxon>Bivalvia</taxon>
        <taxon>Autobranchia</taxon>
        <taxon>Heteroconchia</taxon>
        <taxon>Euheterodonta</taxon>
        <taxon>Imparidentia</taxon>
        <taxon>Neoheterodontei</taxon>
        <taxon>Myida</taxon>
        <taxon>Dreissenoidea</taxon>
        <taxon>Dreissenidae</taxon>
        <taxon>Dreissena</taxon>
    </lineage>
</organism>
<accession>A0A9D4D0C4</accession>
<comment type="caution">
    <text evidence="1">The sequence shown here is derived from an EMBL/GenBank/DDBJ whole genome shotgun (WGS) entry which is preliminary data.</text>
</comment>
<dbReference type="AlphaFoldDB" id="A0A9D4D0C4"/>
<protein>
    <submittedName>
        <fullName evidence="1">Uncharacterized protein</fullName>
    </submittedName>
</protein>
<sequence>HETQWSTETPHQHATIFGGRGKKVTQGWPNCNRYTEATCELLMKVYPGDQKLDGRLWTRWRLVLQAFHHIRQVIVKSPNAMEKTDIQLPLLIKRHYSSATGRSWVRSPTWESSSISSKDTKYWFKAQETDTRAFMCA</sequence>
<reference evidence="1" key="1">
    <citation type="journal article" date="2019" name="bioRxiv">
        <title>The Genome of the Zebra Mussel, Dreissena polymorpha: A Resource for Invasive Species Research.</title>
        <authorList>
            <person name="McCartney M.A."/>
            <person name="Auch B."/>
            <person name="Kono T."/>
            <person name="Mallez S."/>
            <person name="Zhang Y."/>
            <person name="Obille A."/>
            <person name="Becker A."/>
            <person name="Abrahante J.E."/>
            <person name="Garbe J."/>
            <person name="Badalamenti J.P."/>
            <person name="Herman A."/>
            <person name="Mangelson H."/>
            <person name="Liachko I."/>
            <person name="Sullivan S."/>
            <person name="Sone E.D."/>
            <person name="Koren S."/>
            <person name="Silverstein K.A.T."/>
            <person name="Beckman K.B."/>
            <person name="Gohl D.M."/>
        </authorList>
    </citation>
    <scope>NUCLEOTIDE SEQUENCE</scope>
    <source>
        <strain evidence="1">Duluth1</strain>
        <tissue evidence="1">Whole animal</tissue>
    </source>
</reference>
<evidence type="ECO:0000313" key="1">
    <source>
        <dbReference type="EMBL" id="KAH3736783.1"/>
    </source>
</evidence>
<proteinExistence type="predicted"/>
<evidence type="ECO:0000313" key="2">
    <source>
        <dbReference type="Proteomes" id="UP000828390"/>
    </source>
</evidence>
<dbReference type="Proteomes" id="UP000828390">
    <property type="component" value="Unassembled WGS sequence"/>
</dbReference>
<gene>
    <name evidence="1" type="ORF">DPMN_043356</name>
</gene>
<keyword evidence="2" id="KW-1185">Reference proteome</keyword>
<dbReference type="EMBL" id="JAIWYP010000011">
    <property type="protein sequence ID" value="KAH3736783.1"/>
    <property type="molecule type" value="Genomic_DNA"/>
</dbReference>